<evidence type="ECO:0000256" key="8">
    <source>
        <dbReference type="ARBA" id="ARBA00022833"/>
    </source>
</evidence>
<dbReference type="GO" id="GO:0005694">
    <property type="term" value="C:chromosome"/>
    <property type="evidence" value="ECO:0007669"/>
    <property type="project" value="UniProtKB-SubCell"/>
</dbReference>
<dbReference type="FunFam" id="2.170.270.10:FF:000041">
    <property type="entry name" value="Histone-lysine N-methyltransferase SETMAR"/>
    <property type="match status" value="1"/>
</dbReference>
<dbReference type="Proteomes" id="UP001166674">
    <property type="component" value="Unassembled WGS sequence"/>
</dbReference>
<reference evidence="18" key="1">
    <citation type="submission" date="2020-03" db="EMBL/GenBank/DDBJ databases">
        <title>Studies in the Genomics of Life Span.</title>
        <authorList>
            <person name="Glass D."/>
        </authorList>
    </citation>
    <scope>NUCLEOTIDE SEQUENCE</scope>
    <source>
        <strain evidence="18">SUZIE</strain>
        <tissue evidence="18">Muscle</tissue>
    </source>
</reference>
<organism evidence="18 19">
    <name type="scientific">Sciurus carolinensis</name>
    <name type="common">Eastern gray squirrel</name>
    <dbReference type="NCBI Taxonomy" id="30640"/>
    <lineage>
        <taxon>Eukaryota</taxon>
        <taxon>Metazoa</taxon>
        <taxon>Chordata</taxon>
        <taxon>Craniata</taxon>
        <taxon>Vertebrata</taxon>
        <taxon>Euteleostomi</taxon>
        <taxon>Mammalia</taxon>
        <taxon>Eutheria</taxon>
        <taxon>Euarchontoglires</taxon>
        <taxon>Glires</taxon>
        <taxon>Rodentia</taxon>
        <taxon>Sciuromorpha</taxon>
        <taxon>Sciuridae</taxon>
        <taxon>Sciurinae</taxon>
        <taxon>Sciurini</taxon>
        <taxon>Sciurus</taxon>
    </lineage>
</organism>
<dbReference type="CDD" id="cd10544">
    <property type="entry name" value="SET_SETMAR"/>
    <property type="match status" value="1"/>
</dbReference>
<evidence type="ECO:0000256" key="13">
    <source>
        <dbReference type="ARBA" id="ARBA00066810"/>
    </source>
</evidence>
<dbReference type="GO" id="GO:0032259">
    <property type="term" value="P:methylation"/>
    <property type="evidence" value="ECO:0007669"/>
    <property type="project" value="UniProtKB-KW"/>
</dbReference>
<gene>
    <name evidence="18" type="ORF">SUZIE_194230</name>
</gene>
<dbReference type="EC" id="2.1.1.357" evidence="13"/>
<evidence type="ECO:0000256" key="3">
    <source>
        <dbReference type="ARBA" id="ARBA00022454"/>
    </source>
</evidence>
<evidence type="ECO:0000256" key="4">
    <source>
        <dbReference type="ARBA" id="ARBA00022603"/>
    </source>
</evidence>
<evidence type="ECO:0000256" key="10">
    <source>
        <dbReference type="ARBA" id="ARBA00023242"/>
    </source>
</evidence>
<dbReference type="PROSITE" id="PS50868">
    <property type="entry name" value="POST_SET"/>
    <property type="match status" value="1"/>
</dbReference>
<dbReference type="GO" id="GO:0045892">
    <property type="term" value="P:negative regulation of DNA-templated transcription"/>
    <property type="evidence" value="ECO:0007669"/>
    <property type="project" value="UniProtKB-ARBA"/>
</dbReference>
<evidence type="ECO:0000256" key="7">
    <source>
        <dbReference type="ARBA" id="ARBA00022723"/>
    </source>
</evidence>
<keyword evidence="3" id="KW-0158">Chromosome</keyword>
<dbReference type="SUPFAM" id="SSF82199">
    <property type="entry name" value="SET domain"/>
    <property type="match status" value="1"/>
</dbReference>
<sequence length="329" mass="36481">MAMIFQAFPGLLPFKTKPLPKRLEESLLFTPGFRLQKKWPHTAFILNAEVHRAVDVRITQRESVRWKYTPDHVLGPGADVDPAEITFPGCTCVAGPCVPGTCSCLRGGEHYDGGGRLRDLGSDAKHARPVFECNVLCSCGERCGNRVVQRGLQFPLQVFLTERKGWGLRALERIPAGRFVCEYAGEVLGPSEARRRARAQTARDPNYILAVREHVGAGPVMETFVDPTHVGNAGRFLNHSCEPNLLMIPVRVDSMVPKLALFAAKDILPGEELSYDYSGRFLNQVDGEDKEGPDDEKPRKPCYCGARSCGAFLPYDSSLFRTLGEPDRH</sequence>
<accession>A0AA41NCF2</accession>
<dbReference type="InterPro" id="IPR001214">
    <property type="entry name" value="SET_dom"/>
</dbReference>
<evidence type="ECO:0000256" key="14">
    <source>
        <dbReference type="ARBA" id="ARBA00067917"/>
    </source>
</evidence>
<evidence type="ECO:0000256" key="2">
    <source>
        <dbReference type="ARBA" id="ARBA00004286"/>
    </source>
</evidence>
<dbReference type="GO" id="GO:0005634">
    <property type="term" value="C:nucleus"/>
    <property type="evidence" value="ECO:0007669"/>
    <property type="project" value="UniProtKB-SubCell"/>
</dbReference>
<dbReference type="PANTHER" id="PTHR46223">
    <property type="entry name" value="HISTONE-LYSINE N-METHYLTRANSFERASE SUV39H"/>
    <property type="match status" value="1"/>
</dbReference>
<dbReference type="InterPro" id="IPR007728">
    <property type="entry name" value="Pre-SET_dom"/>
</dbReference>
<keyword evidence="10" id="KW-0539">Nucleus</keyword>
<dbReference type="EMBL" id="JAATJV010417894">
    <property type="protein sequence ID" value="MBZ3887693.1"/>
    <property type="molecule type" value="Genomic_DNA"/>
</dbReference>
<evidence type="ECO:0000256" key="5">
    <source>
        <dbReference type="ARBA" id="ARBA00022679"/>
    </source>
</evidence>
<protein>
    <recommendedName>
        <fullName evidence="14">Histone-lysine N-methyltransferase SETMAR</fullName>
        <ecNumber evidence="13">2.1.1.357</ecNumber>
    </recommendedName>
</protein>
<dbReference type="InterPro" id="IPR050973">
    <property type="entry name" value="H3K9_Histone-Lys_N-MTase"/>
</dbReference>
<dbReference type="Pfam" id="PF05033">
    <property type="entry name" value="Pre-SET"/>
    <property type="match status" value="1"/>
</dbReference>
<comment type="caution">
    <text evidence="18">The sequence shown here is derived from an EMBL/GenBank/DDBJ whole genome shotgun (WGS) entry which is preliminary data.</text>
</comment>
<evidence type="ECO:0000259" key="17">
    <source>
        <dbReference type="PROSITE" id="PS50868"/>
    </source>
</evidence>
<evidence type="ECO:0000256" key="1">
    <source>
        <dbReference type="ARBA" id="ARBA00004123"/>
    </source>
</evidence>
<dbReference type="InterPro" id="IPR003616">
    <property type="entry name" value="Post-SET_dom"/>
</dbReference>
<evidence type="ECO:0000259" key="16">
    <source>
        <dbReference type="PROSITE" id="PS50867"/>
    </source>
</evidence>
<feature type="domain" description="Pre-SET" evidence="16">
    <location>
        <begin position="88"/>
        <end position="151"/>
    </location>
</feature>
<keyword evidence="4" id="KW-0489">Methyltransferase</keyword>
<evidence type="ECO:0000313" key="18">
    <source>
        <dbReference type="EMBL" id="MBZ3887693.1"/>
    </source>
</evidence>
<evidence type="ECO:0000259" key="15">
    <source>
        <dbReference type="PROSITE" id="PS50280"/>
    </source>
</evidence>
<dbReference type="GO" id="GO:0045814">
    <property type="term" value="P:negative regulation of gene expression, epigenetic"/>
    <property type="evidence" value="ECO:0007669"/>
    <property type="project" value="UniProtKB-ARBA"/>
</dbReference>
<keyword evidence="19" id="KW-1185">Reference proteome</keyword>
<dbReference type="SMART" id="SM00317">
    <property type="entry name" value="SET"/>
    <property type="match status" value="1"/>
</dbReference>
<name>A0AA41NCF2_SCICA</name>
<evidence type="ECO:0000313" key="19">
    <source>
        <dbReference type="Proteomes" id="UP001166674"/>
    </source>
</evidence>
<feature type="domain" description="SET" evidence="15">
    <location>
        <begin position="154"/>
        <end position="278"/>
    </location>
</feature>
<keyword evidence="6" id="KW-0949">S-adenosyl-L-methionine</keyword>
<dbReference type="InterPro" id="IPR046341">
    <property type="entry name" value="SET_dom_sf"/>
</dbReference>
<dbReference type="Gene3D" id="2.170.270.10">
    <property type="entry name" value="SET domain"/>
    <property type="match status" value="1"/>
</dbReference>
<keyword evidence="9" id="KW-0156">Chromatin regulator</keyword>
<evidence type="ECO:0000256" key="9">
    <source>
        <dbReference type="ARBA" id="ARBA00022853"/>
    </source>
</evidence>
<dbReference type="GO" id="GO:0008270">
    <property type="term" value="F:zinc ion binding"/>
    <property type="evidence" value="ECO:0007669"/>
    <property type="project" value="InterPro"/>
</dbReference>
<dbReference type="GO" id="GO:0140954">
    <property type="term" value="F:histone H3K36 dimethyltransferase activity"/>
    <property type="evidence" value="ECO:0007669"/>
    <property type="project" value="UniProtKB-EC"/>
</dbReference>
<comment type="catalytic activity">
    <reaction evidence="11">
        <text>L-lysyl(36)-[histone H3] + 2 S-adenosyl-L-methionine = N(6),N(6)-dimethyl-L-lysyl(36)-[histone H3] + 2 S-adenosyl-L-homocysteine + 2 H(+)</text>
        <dbReference type="Rhea" id="RHEA:60308"/>
        <dbReference type="Rhea" id="RHEA-COMP:9785"/>
        <dbReference type="Rhea" id="RHEA-COMP:9787"/>
        <dbReference type="ChEBI" id="CHEBI:15378"/>
        <dbReference type="ChEBI" id="CHEBI:29969"/>
        <dbReference type="ChEBI" id="CHEBI:57856"/>
        <dbReference type="ChEBI" id="CHEBI:59789"/>
        <dbReference type="ChEBI" id="CHEBI:61976"/>
        <dbReference type="EC" id="2.1.1.357"/>
    </reaction>
</comment>
<dbReference type="PROSITE" id="PS50280">
    <property type="entry name" value="SET"/>
    <property type="match status" value="1"/>
</dbReference>
<comment type="subcellular location">
    <subcellularLocation>
        <location evidence="2">Chromosome</location>
    </subcellularLocation>
    <subcellularLocation>
        <location evidence="1">Nucleus</location>
    </subcellularLocation>
</comment>
<dbReference type="Pfam" id="PF00856">
    <property type="entry name" value="SET"/>
    <property type="match status" value="1"/>
</dbReference>
<evidence type="ECO:0000256" key="12">
    <source>
        <dbReference type="ARBA" id="ARBA00058268"/>
    </source>
</evidence>
<evidence type="ECO:0000256" key="6">
    <source>
        <dbReference type="ARBA" id="ARBA00022691"/>
    </source>
</evidence>
<feature type="domain" description="Post-SET" evidence="17">
    <location>
        <begin position="298"/>
        <end position="314"/>
    </location>
</feature>
<evidence type="ECO:0000256" key="11">
    <source>
        <dbReference type="ARBA" id="ARBA00050654"/>
    </source>
</evidence>
<comment type="function">
    <text evidence="12">Histone methyltransferase that methylates 'Lys-4' and 'Lys-36' of histone H3, 2 specific tags for epigenetic transcriptional activation. Specifically mediates dimethylation of H3 'Lys-36'.</text>
</comment>
<dbReference type="SMART" id="SM00468">
    <property type="entry name" value="PreSET"/>
    <property type="match status" value="1"/>
</dbReference>
<keyword evidence="8" id="KW-0862">Zinc</keyword>
<keyword evidence="7" id="KW-0479">Metal-binding</keyword>
<dbReference type="PROSITE" id="PS50867">
    <property type="entry name" value="PRE_SET"/>
    <property type="match status" value="1"/>
</dbReference>
<dbReference type="PANTHER" id="PTHR46223:SF3">
    <property type="entry name" value="HISTONE-LYSINE N-METHYLTRANSFERASE SET-23"/>
    <property type="match status" value="1"/>
</dbReference>
<keyword evidence="5" id="KW-0808">Transferase</keyword>
<dbReference type="AlphaFoldDB" id="A0AA41NCF2"/>
<proteinExistence type="predicted"/>